<dbReference type="Proteomes" id="UP001226091">
    <property type="component" value="Chromosome"/>
</dbReference>
<sequence>MSKLIPLGYLSAIIFVISGILYFFASNWSGFERLEKVGLAIGMMILFYGASFLSGKILSNREALPKWLLVGGAISFGAAAALIGQIYNSHADSYLLYFIWMLPSIALAVITRYQPFAILSYGLLLLSYWFYMFPASVSINRSDFEEWLIYFGMVILNAIVFGLAYFLKLKPLQYAAFTVIHLFLIIMSFYEVFEPYSSWMNIVYLFVIILSYFLFMKKDSHHTLTIIAFVMLGVFALSKYAELSIRLADKIGPYSFYLFSILGTLLFLGGGIYFAVRVTRKAPDDSLMYKVFKNILIVIITFTSSLLLSFSLGGLLFLIFQSEYSLAVFSLLFIGTAVFWKKLYTAARYTLFITGILIALGVLFILNAGTAILFIAVGFVMILIEREKFLQFLAYSFMLASFISLFSVHLQWMENFRIVLALLSIAQFLLMMVPIDKVRQLSSFCLFYGFLLLYPAAFWGTDWQETLVYQILYFGLSAAMLAFYHKRDGLVKKNITWVFFILFFIGLYYDFAWKLLHKSLTFLLLGLLIFAAVRYFDKEKPAGVTVFTNRTWALIAAVFTLQLAFTGSQSFLNEKALDEGKVVVLELEPLDPRSMLQGDYVQLRYEAGRYEPEDGVKTGSVITVKVKKDSKGVYRPTGETAKGRAAEAFKEPDADEAYLTGKYNGYDGLILGIESFFVEEGTGMELERHAKYAKVIVSDEGNALLVDVKSDLSSLK</sequence>
<gene>
    <name evidence="1" type="ORF">QLQ22_09340</name>
</gene>
<protein>
    <submittedName>
        <fullName evidence="1">GDYXXLXY domain-containing protein</fullName>
    </submittedName>
</protein>
<accession>A0ACD4RGC9</accession>
<reference evidence="2" key="1">
    <citation type="journal article" date="2025" name="Aquaculture">
        <title>Assessment of the bioflocculant production and safety properties of Metabacillus hrfriensis sp. nov. based on phenotypic and whole-genome sequencing analysis.</title>
        <authorList>
            <person name="Zhang R."/>
            <person name="Zhao Z."/>
            <person name="Luo L."/>
            <person name="Wang S."/>
            <person name="Guo K."/>
            <person name="Xu W."/>
        </authorList>
    </citation>
    <scope>NUCLEOTIDE SEQUENCE [LARGE SCALE GENOMIC DNA]</scope>
    <source>
        <strain evidence="2">CT-WN-B3</strain>
    </source>
</reference>
<organism evidence="1 2">
    <name type="scientific">Metabacillus hrfriensis</name>
    <dbReference type="NCBI Taxonomy" id="3048891"/>
    <lineage>
        <taxon>Bacteria</taxon>
        <taxon>Bacillati</taxon>
        <taxon>Bacillota</taxon>
        <taxon>Bacilli</taxon>
        <taxon>Bacillales</taxon>
        <taxon>Bacillaceae</taxon>
        <taxon>Metabacillus</taxon>
    </lineage>
</organism>
<keyword evidence="2" id="KW-1185">Reference proteome</keyword>
<name>A0ACD4RGC9_9BACI</name>
<evidence type="ECO:0000313" key="2">
    <source>
        <dbReference type="Proteomes" id="UP001226091"/>
    </source>
</evidence>
<dbReference type="EMBL" id="CP126116">
    <property type="protein sequence ID" value="WHZ59508.1"/>
    <property type="molecule type" value="Genomic_DNA"/>
</dbReference>
<proteinExistence type="predicted"/>
<evidence type="ECO:0000313" key="1">
    <source>
        <dbReference type="EMBL" id="WHZ59508.1"/>
    </source>
</evidence>